<feature type="transmembrane region" description="Helical" evidence="1">
    <location>
        <begin position="128"/>
        <end position="149"/>
    </location>
</feature>
<gene>
    <name evidence="3" type="ORF">CQA01_40940</name>
</gene>
<dbReference type="AlphaFoldDB" id="A0A512CHM7"/>
<evidence type="ECO:0000313" key="3">
    <source>
        <dbReference type="EMBL" id="GEO23560.1"/>
    </source>
</evidence>
<feature type="transmembrane region" description="Helical" evidence="1">
    <location>
        <begin position="28"/>
        <end position="47"/>
    </location>
</feature>
<reference evidence="3 4" key="1">
    <citation type="submission" date="2019-07" db="EMBL/GenBank/DDBJ databases">
        <title>Whole genome shotgun sequence of Cyclobacterium qasimii NBRC 106168.</title>
        <authorList>
            <person name="Hosoyama A."/>
            <person name="Uohara A."/>
            <person name="Ohji S."/>
            <person name="Ichikawa N."/>
        </authorList>
    </citation>
    <scope>NUCLEOTIDE SEQUENCE [LARGE SCALE GENOMIC DNA]</scope>
    <source>
        <strain evidence="3 4">NBRC 106168</strain>
    </source>
</reference>
<dbReference type="EMBL" id="BJYV01000024">
    <property type="protein sequence ID" value="GEO23560.1"/>
    <property type="molecule type" value="Genomic_DNA"/>
</dbReference>
<sequence>MGFIDYATTSLVTSVAKAVTSGNKKLKILFFFALFFTIAAIVIAVLVDSDMLSKIYNSVAIGLGIIAGICILVIYAYQMSVEETQAKLEIQKVEERIKGNGNETAAAWELGRIKLESYLNRNLSQIQWIFIWTVIVMIASFVIVSYGIVQVYEGDQNLNAAILTTISGLIIEFIGASFLVIYKSTMQQAKDYVTVLERINAVGMSVQILDSISEEENKLKDQTKADLAKKLLDIYGNLKSAQ</sequence>
<organism evidence="3 4">
    <name type="scientific">Cyclobacterium qasimii</name>
    <dbReference type="NCBI Taxonomy" id="1350429"/>
    <lineage>
        <taxon>Bacteria</taxon>
        <taxon>Pseudomonadati</taxon>
        <taxon>Bacteroidota</taxon>
        <taxon>Cytophagia</taxon>
        <taxon>Cytophagales</taxon>
        <taxon>Cyclobacteriaceae</taxon>
        <taxon>Cyclobacterium</taxon>
    </lineage>
</organism>
<evidence type="ECO:0000313" key="4">
    <source>
        <dbReference type="Proteomes" id="UP000321301"/>
    </source>
</evidence>
<keyword evidence="4" id="KW-1185">Reference proteome</keyword>
<feature type="transmembrane region" description="Helical" evidence="1">
    <location>
        <begin position="59"/>
        <end position="77"/>
    </location>
</feature>
<dbReference type="Pfam" id="PF20712">
    <property type="entry name" value="CyanoTRADDas_TM"/>
    <property type="match status" value="1"/>
</dbReference>
<dbReference type="Proteomes" id="UP000321301">
    <property type="component" value="Unassembled WGS sequence"/>
</dbReference>
<accession>A0A512CHM7</accession>
<evidence type="ECO:0000259" key="2">
    <source>
        <dbReference type="Pfam" id="PF20712"/>
    </source>
</evidence>
<protein>
    <recommendedName>
        <fullName evidence="2">Cyanobacterial TRADD-N associated 2 transmembrane domain-containing protein</fullName>
    </recommendedName>
</protein>
<name>A0A512CHM7_9BACT</name>
<dbReference type="RefSeq" id="WP_020893796.1">
    <property type="nucleotide sequence ID" value="NZ_BJYV01000024.1"/>
</dbReference>
<dbReference type="InterPro" id="IPR048567">
    <property type="entry name" value="CyanoTRADDas_TM"/>
</dbReference>
<proteinExistence type="predicted"/>
<feature type="domain" description="Cyanobacterial TRADD-N associated 2 transmembrane" evidence="2">
    <location>
        <begin position="121"/>
        <end position="189"/>
    </location>
</feature>
<feature type="transmembrane region" description="Helical" evidence="1">
    <location>
        <begin position="161"/>
        <end position="182"/>
    </location>
</feature>
<keyword evidence="1" id="KW-0812">Transmembrane</keyword>
<keyword evidence="1" id="KW-1133">Transmembrane helix</keyword>
<comment type="caution">
    <text evidence="3">The sequence shown here is derived from an EMBL/GenBank/DDBJ whole genome shotgun (WGS) entry which is preliminary data.</text>
</comment>
<keyword evidence="1" id="KW-0472">Membrane</keyword>
<evidence type="ECO:0000256" key="1">
    <source>
        <dbReference type="SAM" id="Phobius"/>
    </source>
</evidence>